<dbReference type="GO" id="GO:0047617">
    <property type="term" value="F:fatty acyl-CoA hydrolase activity"/>
    <property type="evidence" value="ECO:0007669"/>
    <property type="project" value="InterPro"/>
</dbReference>
<dbReference type="InterPro" id="IPR003703">
    <property type="entry name" value="Acyl_CoA_thio"/>
</dbReference>
<comment type="caution">
    <text evidence="2">The sequence shown here is derived from an EMBL/GenBank/DDBJ whole genome shotgun (WGS) entry which is preliminary data.</text>
</comment>
<dbReference type="CDD" id="cd03444">
    <property type="entry name" value="Thioesterase_II_repeat1"/>
    <property type="match status" value="1"/>
</dbReference>
<name>A0A9W8HUP6_9FUNG</name>
<sequence length="167" mass="18816">MPDVAPPGQDANCPYFLDPQGYPNNFPAKIWVTELDSDLATPTPPRQHMWLECPDKRKRKQRAEQCIVASYSDVHFTRVILRPYGMRIAPASVGLRKLLSIDHHIWFHQAVDPCQLILADSWCSRLGSGRGIVQSELFAHDGRLVATAMQEGCVEIDVSTQLPRPKL</sequence>
<dbReference type="SUPFAM" id="SSF54637">
    <property type="entry name" value="Thioesterase/thiol ester dehydrase-isomerase"/>
    <property type="match status" value="1"/>
</dbReference>
<evidence type="ECO:0000313" key="2">
    <source>
        <dbReference type="EMBL" id="KAJ2801318.1"/>
    </source>
</evidence>
<accession>A0A9W8HUP6</accession>
<feature type="domain" description="Acyl-CoA thioesterase-like C-terminal" evidence="1">
    <location>
        <begin position="40"/>
        <end position="154"/>
    </location>
</feature>
<gene>
    <name evidence="2" type="ORF">H4R20_003720</name>
</gene>
<evidence type="ECO:0000313" key="3">
    <source>
        <dbReference type="Proteomes" id="UP001140094"/>
    </source>
</evidence>
<dbReference type="InterPro" id="IPR029069">
    <property type="entry name" value="HotDog_dom_sf"/>
</dbReference>
<dbReference type="Proteomes" id="UP001140094">
    <property type="component" value="Unassembled WGS sequence"/>
</dbReference>
<dbReference type="InterPro" id="IPR049450">
    <property type="entry name" value="ACOT8-like_C"/>
</dbReference>
<proteinExistence type="predicted"/>
<dbReference type="GO" id="GO:0005782">
    <property type="term" value="C:peroxisomal matrix"/>
    <property type="evidence" value="ECO:0007669"/>
    <property type="project" value="UniProtKB-SubCell"/>
</dbReference>
<dbReference type="GO" id="GO:0006637">
    <property type="term" value="P:acyl-CoA metabolic process"/>
    <property type="evidence" value="ECO:0007669"/>
    <property type="project" value="InterPro"/>
</dbReference>
<dbReference type="OrthoDB" id="68328at2759"/>
<organism evidence="2 3">
    <name type="scientific">Coemansia guatemalensis</name>
    <dbReference type="NCBI Taxonomy" id="2761395"/>
    <lineage>
        <taxon>Eukaryota</taxon>
        <taxon>Fungi</taxon>
        <taxon>Fungi incertae sedis</taxon>
        <taxon>Zoopagomycota</taxon>
        <taxon>Kickxellomycotina</taxon>
        <taxon>Kickxellomycetes</taxon>
        <taxon>Kickxellales</taxon>
        <taxon>Kickxellaceae</taxon>
        <taxon>Coemansia</taxon>
    </lineage>
</organism>
<dbReference type="PANTHER" id="PTHR11066">
    <property type="entry name" value="ACYL-COA THIOESTERASE"/>
    <property type="match status" value="1"/>
</dbReference>
<dbReference type="GO" id="GO:0009062">
    <property type="term" value="P:fatty acid catabolic process"/>
    <property type="evidence" value="ECO:0007669"/>
    <property type="project" value="TreeGrafter"/>
</dbReference>
<reference evidence="2" key="1">
    <citation type="submission" date="2022-07" db="EMBL/GenBank/DDBJ databases">
        <title>Phylogenomic reconstructions and comparative analyses of Kickxellomycotina fungi.</title>
        <authorList>
            <person name="Reynolds N.K."/>
            <person name="Stajich J.E."/>
            <person name="Barry K."/>
            <person name="Grigoriev I.V."/>
            <person name="Crous P."/>
            <person name="Smith M.E."/>
        </authorList>
    </citation>
    <scope>NUCLEOTIDE SEQUENCE</scope>
    <source>
        <strain evidence="2">NRRL 1565</strain>
    </source>
</reference>
<keyword evidence="3" id="KW-1185">Reference proteome</keyword>
<dbReference type="PANTHER" id="PTHR11066:SF34">
    <property type="entry name" value="ACYL-COENZYME A THIOESTERASE 8"/>
    <property type="match status" value="1"/>
</dbReference>
<evidence type="ECO:0000259" key="1">
    <source>
        <dbReference type="Pfam" id="PF20789"/>
    </source>
</evidence>
<protein>
    <recommendedName>
        <fullName evidence="1">Acyl-CoA thioesterase-like C-terminal domain-containing protein</fullName>
    </recommendedName>
</protein>
<dbReference type="AlphaFoldDB" id="A0A9W8HUP6"/>
<dbReference type="EMBL" id="JANBUO010000832">
    <property type="protein sequence ID" value="KAJ2801318.1"/>
    <property type="molecule type" value="Genomic_DNA"/>
</dbReference>
<dbReference type="Gene3D" id="3.10.129.10">
    <property type="entry name" value="Hotdog Thioesterase"/>
    <property type="match status" value="1"/>
</dbReference>
<dbReference type="Pfam" id="PF20789">
    <property type="entry name" value="4HBT_3C"/>
    <property type="match status" value="1"/>
</dbReference>